<dbReference type="EMBL" id="BQXU01000005">
    <property type="protein sequence ID" value="GKT42427.1"/>
    <property type="molecule type" value="Genomic_DNA"/>
</dbReference>
<sequence length="166" mass="19156">MQNAGVAEAVQELNCLAKVPDHSKNPELLKTIILILSGYLKKDNFKENDYTIELRERMLHIRVFPMIPNDEASKAYPRTYKSLEDTWYINDRTALKKAFVGKAHILDFDVQDMDRILPLIKWLGLDQLLLSKAVQERTLYLGTVQIQQGWSDSIQEKAQFIALHQA</sequence>
<gene>
    <name evidence="1" type="ORF">ColSpa_02608</name>
</gene>
<organism evidence="1 2">
    <name type="scientific">Colletotrichum spaethianum</name>
    <dbReference type="NCBI Taxonomy" id="700344"/>
    <lineage>
        <taxon>Eukaryota</taxon>
        <taxon>Fungi</taxon>
        <taxon>Dikarya</taxon>
        <taxon>Ascomycota</taxon>
        <taxon>Pezizomycotina</taxon>
        <taxon>Sordariomycetes</taxon>
        <taxon>Hypocreomycetidae</taxon>
        <taxon>Glomerellales</taxon>
        <taxon>Glomerellaceae</taxon>
        <taxon>Colletotrichum</taxon>
        <taxon>Colletotrichum spaethianum species complex</taxon>
    </lineage>
</organism>
<comment type="caution">
    <text evidence="1">The sequence shown here is derived from an EMBL/GenBank/DDBJ whole genome shotgun (WGS) entry which is preliminary data.</text>
</comment>
<dbReference type="RefSeq" id="XP_049124777.1">
    <property type="nucleotide sequence ID" value="XM_049268820.1"/>
</dbReference>
<dbReference type="Proteomes" id="UP001055115">
    <property type="component" value="Unassembled WGS sequence"/>
</dbReference>
<protein>
    <submittedName>
        <fullName evidence="1">Uncharacterized protein</fullName>
    </submittedName>
</protein>
<evidence type="ECO:0000313" key="1">
    <source>
        <dbReference type="EMBL" id="GKT42427.1"/>
    </source>
</evidence>
<evidence type="ECO:0000313" key="2">
    <source>
        <dbReference type="Proteomes" id="UP001055115"/>
    </source>
</evidence>
<dbReference type="AlphaFoldDB" id="A0AA37NUT1"/>
<reference evidence="1 2" key="1">
    <citation type="submission" date="2022-03" db="EMBL/GenBank/DDBJ databases">
        <title>Genome data of Colletotrichum spp.</title>
        <authorList>
            <person name="Utami Y.D."/>
            <person name="Hiruma K."/>
        </authorList>
    </citation>
    <scope>NUCLEOTIDE SEQUENCE [LARGE SCALE GENOMIC DNA]</scope>
    <source>
        <strain evidence="1 2">MAFF 239500</strain>
    </source>
</reference>
<proteinExistence type="predicted"/>
<name>A0AA37NUT1_9PEZI</name>
<accession>A0AA37NUT1</accession>
<keyword evidence="2" id="KW-1185">Reference proteome</keyword>
<dbReference type="GeneID" id="73323410"/>